<evidence type="ECO:0000313" key="2">
    <source>
        <dbReference type="Proteomes" id="UP000728185"/>
    </source>
</evidence>
<gene>
    <name evidence="1" type="ORF">FBUS_06975</name>
</gene>
<dbReference type="PANTHER" id="PTHR45694">
    <property type="entry name" value="GLUTAREDOXIN 2"/>
    <property type="match status" value="1"/>
</dbReference>
<comment type="caution">
    <text evidence="1">The sequence shown here is derived from an EMBL/GenBank/DDBJ whole genome shotgun (WGS) entry which is preliminary data.</text>
</comment>
<protein>
    <submittedName>
        <fullName evidence="1">Glutaredoxin 3</fullName>
    </submittedName>
</protein>
<evidence type="ECO:0000313" key="1">
    <source>
        <dbReference type="EMBL" id="KAA0186782.1"/>
    </source>
</evidence>
<dbReference type="Proteomes" id="UP000728185">
    <property type="component" value="Unassembled WGS sequence"/>
</dbReference>
<dbReference type="InterPro" id="IPR036249">
    <property type="entry name" value="Thioredoxin-like_sf"/>
</dbReference>
<sequence length="123" mass="14194">MRTTEFIEAKIQQRPVLLISKEHVTSCCEIEGILEGYNLNAKRPDMYEVLNIESRQDCSVIETYLWHKLIYKNRQVPHLFVDGKHIGGEAEIKRLHESGELKTILENAGQCEVPLQKPEFTDA</sequence>
<dbReference type="PANTHER" id="PTHR45694:SF18">
    <property type="entry name" value="GLUTAREDOXIN-1-RELATED"/>
    <property type="match status" value="1"/>
</dbReference>
<dbReference type="PROSITE" id="PS51354">
    <property type="entry name" value="GLUTAREDOXIN_2"/>
    <property type="match status" value="1"/>
</dbReference>
<dbReference type="GO" id="GO:0015038">
    <property type="term" value="F:glutathione disulfide oxidoreductase activity"/>
    <property type="evidence" value="ECO:0007669"/>
    <property type="project" value="TreeGrafter"/>
</dbReference>
<name>A0A8E0RLN6_9TREM</name>
<accession>A0A8E0RLN6</accession>
<dbReference type="EMBL" id="LUCM01009574">
    <property type="protein sequence ID" value="KAA0186782.1"/>
    <property type="molecule type" value="Genomic_DNA"/>
</dbReference>
<organism evidence="1 2">
    <name type="scientific">Fasciolopsis buskii</name>
    <dbReference type="NCBI Taxonomy" id="27845"/>
    <lineage>
        <taxon>Eukaryota</taxon>
        <taxon>Metazoa</taxon>
        <taxon>Spiralia</taxon>
        <taxon>Lophotrochozoa</taxon>
        <taxon>Platyhelminthes</taxon>
        <taxon>Trematoda</taxon>
        <taxon>Digenea</taxon>
        <taxon>Plagiorchiida</taxon>
        <taxon>Echinostomata</taxon>
        <taxon>Echinostomatoidea</taxon>
        <taxon>Fasciolidae</taxon>
        <taxon>Fasciolopsis</taxon>
    </lineage>
</organism>
<dbReference type="GO" id="GO:0005737">
    <property type="term" value="C:cytoplasm"/>
    <property type="evidence" value="ECO:0007669"/>
    <property type="project" value="TreeGrafter"/>
</dbReference>
<dbReference type="Gene3D" id="3.40.30.10">
    <property type="entry name" value="Glutaredoxin"/>
    <property type="match status" value="1"/>
</dbReference>
<dbReference type="SUPFAM" id="SSF52833">
    <property type="entry name" value="Thioredoxin-like"/>
    <property type="match status" value="1"/>
</dbReference>
<dbReference type="GO" id="GO:0034599">
    <property type="term" value="P:cellular response to oxidative stress"/>
    <property type="evidence" value="ECO:0007669"/>
    <property type="project" value="TreeGrafter"/>
</dbReference>
<reference evidence="1" key="1">
    <citation type="submission" date="2019-05" db="EMBL/GenBank/DDBJ databases">
        <title>Annotation for the trematode Fasciolopsis buski.</title>
        <authorList>
            <person name="Choi Y.-J."/>
        </authorList>
    </citation>
    <scope>NUCLEOTIDE SEQUENCE</scope>
    <source>
        <strain evidence="1">HT</strain>
        <tissue evidence="1">Whole worm</tissue>
    </source>
</reference>
<proteinExistence type="predicted"/>
<dbReference type="AlphaFoldDB" id="A0A8E0RLN6"/>
<keyword evidence="2" id="KW-1185">Reference proteome</keyword>
<dbReference type="OrthoDB" id="418495at2759"/>